<name>A0A3P5XQL7_9MICC</name>
<protein>
    <submittedName>
        <fullName evidence="3">Universal stress protein/MT2061</fullName>
    </submittedName>
</protein>
<proteinExistence type="inferred from homology"/>
<dbReference type="PANTHER" id="PTHR46553">
    <property type="entry name" value="ADENINE NUCLEOTIDE ALPHA HYDROLASES-LIKE SUPERFAMILY PROTEIN"/>
    <property type="match status" value="1"/>
</dbReference>
<dbReference type="PANTHER" id="PTHR46553:SF3">
    <property type="entry name" value="ADENINE NUCLEOTIDE ALPHA HYDROLASES-LIKE SUPERFAMILY PROTEIN"/>
    <property type="match status" value="1"/>
</dbReference>
<dbReference type="Proteomes" id="UP000280861">
    <property type="component" value="Unassembled WGS sequence"/>
</dbReference>
<dbReference type="Pfam" id="PF00582">
    <property type="entry name" value="Usp"/>
    <property type="match status" value="1"/>
</dbReference>
<evidence type="ECO:0000313" key="3">
    <source>
        <dbReference type="EMBL" id="VDC31159.1"/>
    </source>
</evidence>
<dbReference type="PRINTS" id="PR01438">
    <property type="entry name" value="UNVRSLSTRESS"/>
</dbReference>
<dbReference type="SUPFAM" id="SSF52402">
    <property type="entry name" value="Adenine nucleotide alpha hydrolases-like"/>
    <property type="match status" value="1"/>
</dbReference>
<dbReference type="AlphaFoldDB" id="A0A3P5XQL7"/>
<dbReference type="RefSeq" id="WP_160118988.1">
    <property type="nucleotide sequence ID" value="NZ_JBHTHK010000001.1"/>
</dbReference>
<feature type="domain" description="UspA" evidence="2">
    <location>
        <begin position="9"/>
        <end position="142"/>
    </location>
</feature>
<dbReference type="CDD" id="cd00293">
    <property type="entry name" value="USP-like"/>
    <property type="match status" value="1"/>
</dbReference>
<comment type="similarity">
    <text evidence="1">Belongs to the universal stress protein A family.</text>
</comment>
<evidence type="ECO:0000259" key="2">
    <source>
        <dbReference type="Pfam" id="PF00582"/>
    </source>
</evidence>
<sequence length="162" mass="16963">MERTEAAPQIVVGIDGSQSSISALREAQRLARSAGASVPALTVWERPALTGSVVQGGASTSAAEASATLTEVLLKVYGHHSLPESRSMVVHGDPRAVLVRASLTALMLVIGRRGFGSLYGLNTGTVSSACVAYSHCPVLVVHKPTQMDESAKASRLADRRRT</sequence>
<evidence type="ECO:0000313" key="4">
    <source>
        <dbReference type="Proteomes" id="UP000280861"/>
    </source>
</evidence>
<dbReference type="InterPro" id="IPR006015">
    <property type="entry name" value="Universal_stress_UspA"/>
</dbReference>
<accession>A0A3P5XQL7</accession>
<dbReference type="InterPro" id="IPR014729">
    <property type="entry name" value="Rossmann-like_a/b/a_fold"/>
</dbReference>
<gene>
    <name evidence="3" type="ORF">PSET11_02875</name>
</gene>
<reference evidence="3 4" key="1">
    <citation type="submission" date="2018-11" db="EMBL/GenBank/DDBJ databases">
        <authorList>
            <person name="Criscuolo A."/>
        </authorList>
    </citation>
    <scope>NUCLEOTIDE SEQUENCE [LARGE SCALE GENOMIC DNA]</scope>
    <source>
        <strain evidence="3">AT11b</strain>
    </source>
</reference>
<organism evidence="3 4">
    <name type="scientific">Arthrobacter ulcerisalmonis</name>
    <dbReference type="NCBI Taxonomy" id="2483813"/>
    <lineage>
        <taxon>Bacteria</taxon>
        <taxon>Bacillati</taxon>
        <taxon>Actinomycetota</taxon>
        <taxon>Actinomycetes</taxon>
        <taxon>Micrococcales</taxon>
        <taxon>Micrococcaceae</taxon>
        <taxon>Arthrobacter</taxon>
    </lineage>
</organism>
<evidence type="ECO:0000256" key="1">
    <source>
        <dbReference type="ARBA" id="ARBA00008791"/>
    </source>
</evidence>
<dbReference type="OrthoDB" id="6174426at2"/>
<keyword evidence="4" id="KW-1185">Reference proteome</keyword>
<dbReference type="Gene3D" id="3.40.50.620">
    <property type="entry name" value="HUPs"/>
    <property type="match status" value="1"/>
</dbReference>
<dbReference type="InterPro" id="IPR006016">
    <property type="entry name" value="UspA"/>
</dbReference>
<dbReference type="EMBL" id="UXAU01000038">
    <property type="protein sequence ID" value="VDC31159.1"/>
    <property type="molecule type" value="Genomic_DNA"/>
</dbReference>